<evidence type="ECO:0000256" key="2">
    <source>
        <dbReference type="ARBA" id="ARBA00023315"/>
    </source>
</evidence>
<dbReference type="SUPFAM" id="SSF55729">
    <property type="entry name" value="Acyl-CoA N-acyltransferases (Nat)"/>
    <property type="match status" value="1"/>
</dbReference>
<keyword evidence="6" id="KW-1185">Reference proteome</keyword>
<sequence length="193" mass="20588">MVTTCEVSVDDAATVTRMASALLAELGAGHVDAGVDTQLVAELLAMKERISGFLAFAEERPVGLIMLSESAALFARGTYGIITELYVVPDQRSSGVAMALIDAAVTLGTTKGWGQLEVGAPRQPMWNRSPRSALYLKLGFSEIGPRLKLPLHGLACPRGQGSPAAPTRQEPRRRRAPRRGIPDSTVPTLHNCV</sequence>
<dbReference type="Proteomes" id="UP001194539">
    <property type="component" value="Unassembled WGS sequence"/>
</dbReference>
<evidence type="ECO:0000256" key="1">
    <source>
        <dbReference type="ARBA" id="ARBA00022679"/>
    </source>
</evidence>
<feature type="region of interest" description="Disordered" evidence="3">
    <location>
        <begin position="154"/>
        <end position="193"/>
    </location>
</feature>
<feature type="domain" description="N-acetyltransferase" evidence="4">
    <location>
        <begin position="2"/>
        <end position="159"/>
    </location>
</feature>
<protein>
    <submittedName>
        <fullName evidence="5">GNAT family N-acetyltransferase</fullName>
    </submittedName>
</protein>
<proteinExistence type="predicted"/>
<dbReference type="InterPro" id="IPR000182">
    <property type="entry name" value="GNAT_dom"/>
</dbReference>
<keyword evidence="1" id="KW-0808">Transferase</keyword>
<comment type="caution">
    <text evidence="5">The sequence shown here is derived from an EMBL/GenBank/DDBJ whole genome shotgun (WGS) entry which is preliminary data.</text>
</comment>
<evidence type="ECO:0000259" key="4">
    <source>
        <dbReference type="PROSITE" id="PS51186"/>
    </source>
</evidence>
<evidence type="ECO:0000313" key="6">
    <source>
        <dbReference type="Proteomes" id="UP001194539"/>
    </source>
</evidence>
<keyword evidence="2" id="KW-0012">Acyltransferase</keyword>
<dbReference type="PROSITE" id="PS51186">
    <property type="entry name" value="GNAT"/>
    <property type="match status" value="1"/>
</dbReference>
<dbReference type="InterPro" id="IPR016181">
    <property type="entry name" value="Acyl_CoA_acyltransferase"/>
</dbReference>
<organism evidence="5 6">
    <name type="scientific">Bradyrhizobium diversitatis</name>
    <dbReference type="NCBI Taxonomy" id="2755406"/>
    <lineage>
        <taxon>Bacteria</taxon>
        <taxon>Pseudomonadati</taxon>
        <taxon>Pseudomonadota</taxon>
        <taxon>Alphaproteobacteria</taxon>
        <taxon>Hyphomicrobiales</taxon>
        <taxon>Nitrobacteraceae</taxon>
        <taxon>Bradyrhizobium</taxon>
    </lineage>
</organism>
<dbReference type="PANTHER" id="PTHR43877:SF1">
    <property type="entry name" value="ACETYLTRANSFERASE"/>
    <property type="match status" value="1"/>
</dbReference>
<dbReference type="CDD" id="cd04301">
    <property type="entry name" value="NAT_SF"/>
    <property type="match status" value="1"/>
</dbReference>
<evidence type="ECO:0000256" key="3">
    <source>
        <dbReference type="SAM" id="MobiDB-lite"/>
    </source>
</evidence>
<name>A0ABS0NZC5_9BRAD</name>
<gene>
    <name evidence="5" type="ORF">H1B27_08720</name>
</gene>
<dbReference type="EMBL" id="JACEGD010000007">
    <property type="protein sequence ID" value="MBH5386367.1"/>
    <property type="molecule type" value="Genomic_DNA"/>
</dbReference>
<evidence type="ECO:0000313" key="5">
    <source>
        <dbReference type="EMBL" id="MBH5386367.1"/>
    </source>
</evidence>
<dbReference type="Pfam" id="PF00583">
    <property type="entry name" value="Acetyltransf_1"/>
    <property type="match status" value="1"/>
</dbReference>
<dbReference type="RefSeq" id="WP_197965749.1">
    <property type="nucleotide sequence ID" value="NZ_JACEGD010000007.1"/>
</dbReference>
<accession>A0ABS0NZC5</accession>
<dbReference type="Gene3D" id="3.40.630.30">
    <property type="match status" value="1"/>
</dbReference>
<dbReference type="InterPro" id="IPR050832">
    <property type="entry name" value="Bact_Acetyltransf"/>
</dbReference>
<dbReference type="PANTHER" id="PTHR43877">
    <property type="entry name" value="AMINOALKYLPHOSPHONATE N-ACETYLTRANSFERASE-RELATED-RELATED"/>
    <property type="match status" value="1"/>
</dbReference>
<reference evidence="5 6" key="1">
    <citation type="submission" date="2020-07" db="EMBL/GenBank/DDBJ databases">
        <title>Bradyrhizobium diversity isolated from nodules of indigenous legumes of Western Australia.</title>
        <authorList>
            <person name="Klepa M.S."/>
        </authorList>
    </citation>
    <scope>NUCLEOTIDE SEQUENCE [LARGE SCALE GENOMIC DNA]</scope>
    <source>
        <strain evidence="5 6">CNPSo 4019</strain>
    </source>
</reference>